<accession>A0A1B8GLQ3</accession>
<protein>
    <submittedName>
        <fullName evidence="5">Uncharacterized protein</fullName>
    </submittedName>
</protein>
<reference evidence="6" key="2">
    <citation type="journal article" date="2018" name="Nat. Commun.">
        <title>Extreme sensitivity to ultraviolet light in the fungal pathogen causing white-nose syndrome of bats.</title>
        <authorList>
            <person name="Palmer J.M."/>
            <person name="Drees K.P."/>
            <person name="Foster J.T."/>
            <person name="Lindner D.L."/>
        </authorList>
    </citation>
    <scope>NUCLEOTIDE SEQUENCE [LARGE SCALE GENOMIC DNA]</scope>
    <source>
        <strain evidence="6">UAMH 10579</strain>
    </source>
</reference>
<evidence type="ECO:0000256" key="3">
    <source>
        <dbReference type="ARBA" id="ARBA00023186"/>
    </source>
</evidence>
<keyword evidence="2" id="KW-0344">Guanine-nucleotide releasing factor</keyword>
<keyword evidence="6" id="KW-1185">Reference proteome</keyword>
<dbReference type="RefSeq" id="XP_018130451.1">
    <property type="nucleotide sequence ID" value="XM_018273549.1"/>
</dbReference>
<organism evidence="5 6">
    <name type="scientific">Pseudogymnoascus verrucosus</name>
    <dbReference type="NCBI Taxonomy" id="342668"/>
    <lineage>
        <taxon>Eukaryota</taxon>
        <taxon>Fungi</taxon>
        <taxon>Dikarya</taxon>
        <taxon>Ascomycota</taxon>
        <taxon>Pezizomycotina</taxon>
        <taxon>Leotiomycetes</taxon>
        <taxon>Thelebolales</taxon>
        <taxon>Thelebolaceae</taxon>
        <taxon>Pseudogymnoascus</taxon>
    </lineage>
</organism>
<name>A0A1B8GLQ3_9PEZI</name>
<comment type="similarity">
    <text evidence="1">Belongs to the synembryn family.</text>
</comment>
<sequence>MSDKDANNFVQNVGYGFSSGLLFRQNVQVPDNALEAWSTSDTGGVTERISMGARNSSSSSIETEEPWEGPKMTREERERERLMAIFDGV</sequence>
<evidence type="ECO:0000256" key="4">
    <source>
        <dbReference type="SAM" id="MobiDB-lite"/>
    </source>
</evidence>
<evidence type="ECO:0000256" key="2">
    <source>
        <dbReference type="ARBA" id="ARBA00022658"/>
    </source>
</evidence>
<feature type="region of interest" description="Disordered" evidence="4">
    <location>
        <begin position="38"/>
        <end position="79"/>
    </location>
</feature>
<gene>
    <name evidence="5" type="ORF">VE01_04072</name>
</gene>
<reference evidence="5 6" key="1">
    <citation type="submission" date="2016-03" db="EMBL/GenBank/DDBJ databases">
        <title>Comparative genomics of Pseudogymnoascus destructans, the fungus causing white-nose syndrome of bats.</title>
        <authorList>
            <person name="Palmer J.M."/>
            <person name="Drees K.P."/>
            <person name="Foster J.T."/>
            <person name="Lindner D.L."/>
        </authorList>
    </citation>
    <scope>NUCLEOTIDE SEQUENCE [LARGE SCALE GENOMIC DNA]</scope>
    <source>
        <strain evidence="5 6">UAMH 10579</strain>
    </source>
</reference>
<dbReference type="InterPro" id="IPR019318">
    <property type="entry name" value="Gua_nucleotide_exch_fac_Ric8"/>
</dbReference>
<dbReference type="GeneID" id="28837458"/>
<evidence type="ECO:0000313" key="5">
    <source>
        <dbReference type="EMBL" id="OBT96718.1"/>
    </source>
</evidence>
<dbReference type="AlphaFoldDB" id="A0A1B8GLQ3"/>
<keyword evidence="3" id="KW-0143">Chaperone</keyword>
<proteinExistence type="inferred from homology"/>
<dbReference type="EMBL" id="KV460226">
    <property type="protein sequence ID" value="OBT96718.1"/>
    <property type="molecule type" value="Genomic_DNA"/>
</dbReference>
<evidence type="ECO:0000313" key="6">
    <source>
        <dbReference type="Proteomes" id="UP000091956"/>
    </source>
</evidence>
<dbReference type="Pfam" id="PF10165">
    <property type="entry name" value="Ric8"/>
    <property type="match status" value="1"/>
</dbReference>
<evidence type="ECO:0000256" key="1">
    <source>
        <dbReference type="ARBA" id="ARBA00009049"/>
    </source>
</evidence>
<dbReference type="Proteomes" id="UP000091956">
    <property type="component" value="Unassembled WGS sequence"/>
</dbReference>
<dbReference type="GO" id="GO:0005085">
    <property type="term" value="F:guanyl-nucleotide exchange factor activity"/>
    <property type="evidence" value="ECO:0007669"/>
    <property type="project" value="UniProtKB-KW"/>
</dbReference>